<feature type="region of interest" description="Disordered" evidence="1">
    <location>
        <begin position="32"/>
        <end position="53"/>
    </location>
</feature>
<name>A0ABR9X6H9_9RHOB</name>
<accession>A0ABR9X6H9</accession>
<gene>
    <name evidence="2" type="ORF">IQ782_20345</name>
</gene>
<sequence>MDNAVSLSDVLADYISRYGLSEKARLYFLERVDPNTSPEGRERVDARQQPVPK</sequence>
<dbReference type="Proteomes" id="UP000607796">
    <property type="component" value="Unassembled WGS sequence"/>
</dbReference>
<dbReference type="RefSeq" id="WP_194136499.1">
    <property type="nucleotide sequence ID" value="NZ_JADFFK010000017.1"/>
</dbReference>
<dbReference type="EMBL" id="JADFFK010000017">
    <property type="protein sequence ID" value="MBE9639210.1"/>
    <property type="molecule type" value="Genomic_DNA"/>
</dbReference>
<comment type="caution">
    <text evidence="2">The sequence shown here is derived from an EMBL/GenBank/DDBJ whole genome shotgun (WGS) entry which is preliminary data.</text>
</comment>
<proteinExistence type="predicted"/>
<evidence type="ECO:0000256" key="1">
    <source>
        <dbReference type="SAM" id="MobiDB-lite"/>
    </source>
</evidence>
<evidence type="ECO:0000313" key="3">
    <source>
        <dbReference type="Proteomes" id="UP000607796"/>
    </source>
</evidence>
<feature type="compositionally biased region" description="Basic and acidic residues" evidence="1">
    <location>
        <begin position="32"/>
        <end position="46"/>
    </location>
</feature>
<keyword evidence="3" id="KW-1185">Reference proteome</keyword>
<evidence type="ECO:0000313" key="2">
    <source>
        <dbReference type="EMBL" id="MBE9639210.1"/>
    </source>
</evidence>
<organism evidence="2 3">
    <name type="scientific">Salipiger mangrovisoli</name>
    <dbReference type="NCBI Taxonomy" id="2865933"/>
    <lineage>
        <taxon>Bacteria</taxon>
        <taxon>Pseudomonadati</taxon>
        <taxon>Pseudomonadota</taxon>
        <taxon>Alphaproteobacteria</taxon>
        <taxon>Rhodobacterales</taxon>
        <taxon>Roseobacteraceae</taxon>
        <taxon>Salipiger</taxon>
    </lineage>
</organism>
<protein>
    <submittedName>
        <fullName evidence="2">Uncharacterized protein</fullName>
    </submittedName>
</protein>
<reference evidence="2 3" key="1">
    <citation type="journal article" date="2021" name="Int. J. Syst. Evol. Microbiol.">
        <title>Salipiger mangrovisoli sp. nov., isolated from mangrove soil and the proposal for the reclassification of Paraphaeobacter pallidus as Salipiger pallidus comb. nov.</title>
        <authorList>
            <person name="Du J."/>
            <person name="Liu Y."/>
            <person name="Pei T."/>
            <person name="Deng M.R."/>
            <person name="Zhu H."/>
        </authorList>
    </citation>
    <scope>NUCLEOTIDE SEQUENCE [LARGE SCALE GENOMIC DNA]</scope>
    <source>
        <strain evidence="2 3">6D45A</strain>
    </source>
</reference>